<organism evidence="1 2">
    <name type="scientific">Euplotes crassus</name>
    <dbReference type="NCBI Taxonomy" id="5936"/>
    <lineage>
        <taxon>Eukaryota</taxon>
        <taxon>Sar</taxon>
        <taxon>Alveolata</taxon>
        <taxon>Ciliophora</taxon>
        <taxon>Intramacronucleata</taxon>
        <taxon>Spirotrichea</taxon>
        <taxon>Hypotrichia</taxon>
        <taxon>Euplotida</taxon>
        <taxon>Euplotidae</taxon>
        <taxon>Moneuplotes</taxon>
    </lineage>
</organism>
<dbReference type="EMBL" id="CAMPGE010014042">
    <property type="protein sequence ID" value="CAI2372740.1"/>
    <property type="molecule type" value="Genomic_DNA"/>
</dbReference>
<protein>
    <submittedName>
        <fullName evidence="1">Uncharacterized protein</fullName>
    </submittedName>
</protein>
<dbReference type="AlphaFoldDB" id="A0AAD2CVI4"/>
<reference evidence="1" key="1">
    <citation type="submission" date="2023-07" db="EMBL/GenBank/DDBJ databases">
        <authorList>
            <consortium name="AG Swart"/>
            <person name="Singh M."/>
            <person name="Singh A."/>
            <person name="Seah K."/>
            <person name="Emmerich C."/>
        </authorList>
    </citation>
    <scope>NUCLEOTIDE SEQUENCE</scope>
    <source>
        <strain evidence="1">DP1</strain>
    </source>
</reference>
<sequence>MGASLDAEVYFVDAINVNWPATTHINKIPRHIKFVPLYSSKCNNPGMKIIMNMFCKRTPSPKYKGEISVCTLLRLIVLRITNSHPYRMAEVTNKQ</sequence>
<evidence type="ECO:0000313" key="1">
    <source>
        <dbReference type="EMBL" id="CAI2372740.1"/>
    </source>
</evidence>
<dbReference type="Proteomes" id="UP001295684">
    <property type="component" value="Unassembled WGS sequence"/>
</dbReference>
<comment type="caution">
    <text evidence="1">The sequence shown here is derived from an EMBL/GenBank/DDBJ whole genome shotgun (WGS) entry which is preliminary data.</text>
</comment>
<proteinExistence type="predicted"/>
<accession>A0AAD2CVI4</accession>
<keyword evidence="2" id="KW-1185">Reference proteome</keyword>
<gene>
    <name evidence="1" type="ORF">ECRASSUSDP1_LOCUS14073</name>
</gene>
<evidence type="ECO:0000313" key="2">
    <source>
        <dbReference type="Proteomes" id="UP001295684"/>
    </source>
</evidence>
<name>A0AAD2CVI4_EUPCR</name>